<comment type="subcellular location">
    <subcellularLocation>
        <location evidence="1">Cell membrane</location>
        <topology evidence="1">Multi-pass membrane protein</topology>
    </subcellularLocation>
</comment>
<protein>
    <submittedName>
        <fullName evidence="7">ABC transporter ATP-binding protein</fullName>
    </submittedName>
</protein>
<evidence type="ECO:0000256" key="3">
    <source>
        <dbReference type="ARBA" id="ARBA00022989"/>
    </source>
</evidence>
<dbReference type="InterPro" id="IPR011527">
    <property type="entry name" value="ABC1_TM_dom"/>
</dbReference>
<comment type="caution">
    <text evidence="7">The sequence shown here is derived from an EMBL/GenBank/DDBJ whole genome shotgun (WGS) entry which is preliminary data.</text>
</comment>
<organism evidence="7 8">
    <name type="scientific">Jiella endophytica</name>
    <dbReference type="NCBI Taxonomy" id="2558362"/>
    <lineage>
        <taxon>Bacteria</taxon>
        <taxon>Pseudomonadati</taxon>
        <taxon>Pseudomonadota</taxon>
        <taxon>Alphaproteobacteria</taxon>
        <taxon>Hyphomicrobiales</taxon>
        <taxon>Aurantimonadaceae</taxon>
        <taxon>Jiella</taxon>
    </lineage>
</organism>
<proteinExistence type="predicted"/>
<evidence type="ECO:0000313" key="7">
    <source>
        <dbReference type="EMBL" id="TFF27550.1"/>
    </source>
</evidence>
<dbReference type="RefSeq" id="WP_134760270.1">
    <property type="nucleotide sequence ID" value="NZ_SOZD01000001.1"/>
</dbReference>
<reference evidence="7 8" key="1">
    <citation type="submission" date="2019-03" db="EMBL/GenBank/DDBJ databases">
        <title>Jiella endophytica sp. nov., a novel endophytic bacterium isolated from root of Ficus microcarpa Linn. f.</title>
        <authorList>
            <person name="Tuo L."/>
        </authorList>
    </citation>
    <scope>NUCLEOTIDE SEQUENCE [LARGE SCALE GENOMIC DNA]</scope>
    <source>
        <strain evidence="7 8">CBS5Q-3</strain>
    </source>
</reference>
<dbReference type="SUPFAM" id="SSF90123">
    <property type="entry name" value="ABC transporter transmembrane region"/>
    <property type="match status" value="1"/>
</dbReference>
<dbReference type="EMBL" id="SOZD01000001">
    <property type="protein sequence ID" value="TFF27550.1"/>
    <property type="molecule type" value="Genomic_DNA"/>
</dbReference>
<dbReference type="GO" id="GO:0140359">
    <property type="term" value="F:ABC-type transporter activity"/>
    <property type="evidence" value="ECO:0007669"/>
    <property type="project" value="InterPro"/>
</dbReference>
<evidence type="ECO:0000256" key="2">
    <source>
        <dbReference type="ARBA" id="ARBA00022692"/>
    </source>
</evidence>
<dbReference type="Proteomes" id="UP000298179">
    <property type="component" value="Unassembled WGS sequence"/>
</dbReference>
<dbReference type="Gene3D" id="1.20.1560.10">
    <property type="entry name" value="ABC transporter type 1, transmembrane domain"/>
    <property type="match status" value="1"/>
</dbReference>
<evidence type="ECO:0000256" key="5">
    <source>
        <dbReference type="SAM" id="Phobius"/>
    </source>
</evidence>
<evidence type="ECO:0000313" key="8">
    <source>
        <dbReference type="Proteomes" id="UP000298179"/>
    </source>
</evidence>
<accession>A0A4Y8RTB9</accession>
<sequence length="340" mass="36864">MEPRQTGSKTRPARCIEWPVPSTLWGVVWRCGCFEQLWLVTLSIAVFLVNLAPLELQRRIVNGATEGSALDEILLLAALYGAVAVCLGLLKLGMNVFRGRVSESAVRWLRGAILHAAENDAGVAARSIAPGIEVSLVLSEVEPIGSFAGVSLSEPLLQGGILVSTFAYLAYLEPMMALVALAVLSPQFVFVPILQKAINNRVRRRIATLRNLSSEIVELPRAEGEAAYDQEIATVFALNMGVFKLKYSMNFLMNLMYHLGVASVLALGGFYVVAGDTKIGTVVAFISGLSQINSPWGDVVDWYRELWVTRTKYAMITRVLSALSEPLPAAEPATAAISRA</sequence>
<keyword evidence="2 5" id="KW-0812">Transmembrane</keyword>
<feature type="transmembrane region" description="Helical" evidence="5">
    <location>
        <begin position="175"/>
        <end position="194"/>
    </location>
</feature>
<feature type="domain" description="ABC transmembrane type-1" evidence="6">
    <location>
        <begin position="37"/>
        <end position="306"/>
    </location>
</feature>
<keyword evidence="4 5" id="KW-0472">Membrane</keyword>
<dbReference type="GO" id="GO:0005524">
    <property type="term" value="F:ATP binding"/>
    <property type="evidence" value="ECO:0007669"/>
    <property type="project" value="UniProtKB-KW"/>
</dbReference>
<dbReference type="GO" id="GO:0005886">
    <property type="term" value="C:plasma membrane"/>
    <property type="evidence" value="ECO:0007669"/>
    <property type="project" value="UniProtKB-SubCell"/>
</dbReference>
<dbReference type="PROSITE" id="PS50929">
    <property type="entry name" value="ABC_TM1F"/>
    <property type="match status" value="1"/>
</dbReference>
<dbReference type="AlphaFoldDB" id="A0A4Y8RTB9"/>
<feature type="transmembrane region" description="Helical" evidence="5">
    <location>
        <begin position="73"/>
        <end position="94"/>
    </location>
</feature>
<keyword evidence="7" id="KW-0547">Nucleotide-binding</keyword>
<keyword evidence="8" id="KW-1185">Reference proteome</keyword>
<keyword evidence="7" id="KW-0067">ATP-binding</keyword>
<name>A0A4Y8RTB9_9HYPH</name>
<dbReference type="InterPro" id="IPR036640">
    <property type="entry name" value="ABC1_TM_sf"/>
</dbReference>
<evidence type="ECO:0000259" key="6">
    <source>
        <dbReference type="PROSITE" id="PS50929"/>
    </source>
</evidence>
<gene>
    <name evidence="7" type="ORF">E3C22_03580</name>
</gene>
<feature type="transmembrane region" description="Helical" evidence="5">
    <location>
        <begin position="255"/>
        <end position="274"/>
    </location>
</feature>
<feature type="transmembrane region" description="Helical" evidence="5">
    <location>
        <begin position="27"/>
        <end position="52"/>
    </location>
</feature>
<dbReference type="OrthoDB" id="9760920at2"/>
<keyword evidence="3 5" id="KW-1133">Transmembrane helix</keyword>
<evidence type="ECO:0000256" key="1">
    <source>
        <dbReference type="ARBA" id="ARBA00004651"/>
    </source>
</evidence>
<evidence type="ECO:0000256" key="4">
    <source>
        <dbReference type="ARBA" id="ARBA00023136"/>
    </source>
</evidence>